<accession>A0A5N7MVW1</accession>
<protein>
    <recommendedName>
        <fullName evidence="2">SWIM-type domain-containing protein</fullName>
    </recommendedName>
</protein>
<dbReference type="Proteomes" id="UP000403266">
    <property type="component" value="Unassembled WGS sequence"/>
</dbReference>
<dbReference type="EMBL" id="VOSK01000402">
    <property type="protein sequence ID" value="MPR30599.1"/>
    <property type="molecule type" value="Genomic_DNA"/>
</dbReference>
<dbReference type="GO" id="GO:0008270">
    <property type="term" value="F:zinc ion binding"/>
    <property type="evidence" value="ECO:0007669"/>
    <property type="project" value="UniProtKB-KW"/>
</dbReference>
<feature type="domain" description="SWIM-type" evidence="2">
    <location>
        <begin position="54"/>
        <end position="91"/>
    </location>
</feature>
<dbReference type="PROSITE" id="PS50966">
    <property type="entry name" value="ZF_SWIM"/>
    <property type="match status" value="1"/>
</dbReference>
<dbReference type="InterPro" id="IPR007527">
    <property type="entry name" value="Znf_SWIM"/>
</dbReference>
<evidence type="ECO:0000313" key="3">
    <source>
        <dbReference type="EMBL" id="MPR30599.1"/>
    </source>
</evidence>
<proteinExistence type="predicted"/>
<name>A0A5N7MVW1_9HYPH</name>
<comment type="caution">
    <text evidence="3">The sequence shown here is derived from an EMBL/GenBank/DDBJ whole genome shotgun (WGS) entry which is preliminary data.</text>
</comment>
<dbReference type="OrthoDB" id="7593573at2"/>
<keyword evidence="1" id="KW-0479">Metal-binding</keyword>
<keyword evidence="4" id="KW-1185">Reference proteome</keyword>
<evidence type="ECO:0000256" key="1">
    <source>
        <dbReference type="PROSITE-ProRule" id="PRU00325"/>
    </source>
</evidence>
<sequence>MPIRPPDEPAIRALASRESFERGRDYWRRGAVANLVRRGEELTADVQGSDLTPYHVRIRLQDSTITEVHCTCPFEWGGCCKHIVATLLAVADDPAAVIERPPFRDLLKALDRDTLIDLILKRLPWDPELAGWLEAELAASPRQDRQAPVDPAPLAAHAHAVLAGRSRPRRYWDEVQPSGDAAELRALVEKAVPFLEAGDGRNALRILETITDAFVEDWLAYASDTDEHLYTLFPDLGRMLAEAVLMSDLTPEERDDLATTIGTWQDDLADYGLDEGFGVATQALATGWDDPELQAVLAGEAAPWPPADRDEEHDDELTAVRLRVLDAWGRRDAYLNLARAAGASTSVATMLVKLDRVPEALAYARDTFTTPGEALVLAKALREAGWHDEALTIAHEGLRRAQNETDDTRWWSERPVVTLAQWLRGYAADRGHRDFALTAAQTAFEQTHSLADYQAVKAQAGKSWKDLSPNLLDHLTAAAHAPDRVEILLHEGLIAEAVRSVGEAKGYETSDAVLLQLMDVASASHPDWVIRLAEHRAAQIMDSGAAGSYDIATQWLQRAAAAYDAAGRIDEWTARIEALIDKHRRKHKLRPLLEALRYSA</sequence>
<evidence type="ECO:0000313" key="4">
    <source>
        <dbReference type="Proteomes" id="UP000403266"/>
    </source>
</evidence>
<dbReference type="RefSeq" id="WP_152717422.1">
    <property type="nucleotide sequence ID" value="NZ_VOSJ01000430.1"/>
</dbReference>
<organism evidence="3 4">
    <name type="scientific">Microvirga tunisiensis</name>
    <dbReference type="NCBI Taxonomy" id="2108360"/>
    <lineage>
        <taxon>Bacteria</taxon>
        <taxon>Pseudomonadati</taxon>
        <taxon>Pseudomonadota</taxon>
        <taxon>Alphaproteobacteria</taxon>
        <taxon>Hyphomicrobiales</taxon>
        <taxon>Methylobacteriaceae</taxon>
        <taxon>Microvirga</taxon>
    </lineage>
</organism>
<reference evidence="3 4" key="1">
    <citation type="journal article" date="2019" name="Syst. Appl. Microbiol.">
        <title>Microvirga tunisiensis sp. nov., a root nodule symbiotic bacterium isolated from Lupinus micranthus and L. luteus grown in Northern Tunisia.</title>
        <authorList>
            <person name="Msaddak A."/>
            <person name="Rejili M."/>
            <person name="Duran D."/>
            <person name="Mars M."/>
            <person name="Palacios J.M."/>
            <person name="Ruiz-Argueso T."/>
            <person name="Rey L."/>
            <person name="Imperial J."/>
        </authorList>
    </citation>
    <scope>NUCLEOTIDE SEQUENCE [LARGE SCALE GENOMIC DNA]</scope>
    <source>
        <strain evidence="3 4">Lmie10</strain>
    </source>
</reference>
<dbReference type="AlphaFoldDB" id="A0A5N7MVW1"/>
<gene>
    <name evidence="3" type="ORF">FS320_37810</name>
</gene>
<keyword evidence="1" id="KW-0863">Zinc-finger</keyword>
<keyword evidence="1" id="KW-0862">Zinc</keyword>
<evidence type="ECO:0000259" key="2">
    <source>
        <dbReference type="PROSITE" id="PS50966"/>
    </source>
</evidence>